<comment type="caution">
    <text evidence="2">The sequence shown here is derived from an EMBL/GenBank/DDBJ whole genome shotgun (WGS) entry which is preliminary data.</text>
</comment>
<gene>
    <name evidence="2" type="ORF">BLS_005836</name>
</gene>
<evidence type="ECO:0000313" key="2">
    <source>
        <dbReference type="EMBL" id="KAE9982587.1"/>
    </source>
</evidence>
<reference evidence="2 3" key="1">
    <citation type="submission" date="2019-11" db="EMBL/GenBank/DDBJ databases">
        <title>Venturia inaequalis Genome Resource.</title>
        <authorList>
            <person name="Lichtner F.J."/>
        </authorList>
    </citation>
    <scope>NUCLEOTIDE SEQUENCE [LARGE SCALE GENOMIC DNA]</scope>
    <source>
        <strain evidence="2">Bline_iso_100314</strain>
    </source>
</reference>
<sequence length="317" mass="34946">MAPTLKRGREADALDEDQDDLSTRPAKLVKSSSDIRSFFTSSPPSSNAKASVNTTKPKTKNAPAEPITKKTPVKTTAKKASAKSTTTTKKTASVKCDSAQGTGKGMKLLMKQIDSDYARLLKDYAYNPNGWNGVTADNFSSEMAVYIPAITKLGETRSKDAFNLLMYASEHCYGDLEFCFKSSGFGETEEPFKEMDEAMVKIIEKRVVEEGKGEMGVVGDVHVADGNGELAAFMEELGGKERLNKSERGKQLKYRRLDFKNGVAKRRELREVARDWIGNALADLVRTRDFIEQYGIGEFYFAHSIAKLEGMKVAGEA</sequence>
<feature type="region of interest" description="Disordered" evidence="1">
    <location>
        <begin position="1"/>
        <end position="84"/>
    </location>
</feature>
<dbReference type="EMBL" id="WNWQ01000041">
    <property type="protein sequence ID" value="KAE9982587.1"/>
    <property type="molecule type" value="Genomic_DNA"/>
</dbReference>
<dbReference type="Proteomes" id="UP000433883">
    <property type="component" value="Unassembled WGS sequence"/>
</dbReference>
<proteinExistence type="predicted"/>
<protein>
    <submittedName>
        <fullName evidence="2">Uncharacterized protein</fullName>
    </submittedName>
</protein>
<feature type="compositionally biased region" description="Low complexity" evidence="1">
    <location>
        <begin position="31"/>
        <end position="42"/>
    </location>
</feature>
<feature type="compositionally biased region" description="Polar residues" evidence="1">
    <location>
        <begin position="43"/>
        <end position="56"/>
    </location>
</feature>
<name>A0A8H3Z6R6_VENIN</name>
<evidence type="ECO:0000313" key="3">
    <source>
        <dbReference type="Proteomes" id="UP000433883"/>
    </source>
</evidence>
<organism evidence="2 3">
    <name type="scientific">Venturia inaequalis</name>
    <name type="common">Apple scab fungus</name>
    <dbReference type="NCBI Taxonomy" id="5025"/>
    <lineage>
        <taxon>Eukaryota</taxon>
        <taxon>Fungi</taxon>
        <taxon>Dikarya</taxon>
        <taxon>Ascomycota</taxon>
        <taxon>Pezizomycotina</taxon>
        <taxon>Dothideomycetes</taxon>
        <taxon>Pleosporomycetidae</taxon>
        <taxon>Venturiales</taxon>
        <taxon>Venturiaceae</taxon>
        <taxon>Venturia</taxon>
    </lineage>
</organism>
<evidence type="ECO:0000256" key="1">
    <source>
        <dbReference type="SAM" id="MobiDB-lite"/>
    </source>
</evidence>
<accession>A0A8H3Z6R6</accession>
<dbReference type="AlphaFoldDB" id="A0A8H3Z6R6"/>